<comment type="caution">
    <text evidence="2">The sequence shown here is derived from an EMBL/GenBank/DDBJ whole genome shotgun (WGS) entry which is preliminary data.</text>
</comment>
<organism evidence="2 3">
    <name type="scientific">Thalassiosira oceanica</name>
    <name type="common">Marine diatom</name>
    <dbReference type="NCBI Taxonomy" id="159749"/>
    <lineage>
        <taxon>Eukaryota</taxon>
        <taxon>Sar</taxon>
        <taxon>Stramenopiles</taxon>
        <taxon>Ochrophyta</taxon>
        <taxon>Bacillariophyta</taxon>
        <taxon>Coscinodiscophyceae</taxon>
        <taxon>Thalassiosirophycidae</taxon>
        <taxon>Thalassiosirales</taxon>
        <taxon>Thalassiosiraceae</taxon>
        <taxon>Thalassiosira</taxon>
    </lineage>
</organism>
<protein>
    <submittedName>
        <fullName evidence="2">Uncharacterized protein</fullName>
    </submittedName>
</protein>
<feature type="region of interest" description="Disordered" evidence="1">
    <location>
        <begin position="1"/>
        <end position="114"/>
    </location>
</feature>
<keyword evidence="3" id="KW-1185">Reference proteome</keyword>
<gene>
    <name evidence="2" type="ORF">THAOC_32756</name>
</gene>
<accession>K0R6G8</accession>
<evidence type="ECO:0000313" key="3">
    <source>
        <dbReference type="Proteomes" id="UP000266841"/>
    </source>
</evidence>
<reference evidence="2 3" key="1">
    <citation type="journal article" date="2012" name="Genome Biol.">
        <title>Genome and low-iron response of an oceanic diatom adapted to chronic iron limitation.</title>
        <authorList>
            <person name="Lommer M."/>
            <person name="Specht M."/>
            <person name="Roy A.S."/>
            <person name="Kraemer L."/>
            <person name="Andreson R."/>
            <person name="Gutowska M.A."/>
            <person name="Wolf J."/>
            <person name="Bergner S.V."/>
            <person name="Schilhabel M.B."/>
            <person name="Klostermeier U.C."/>
            <person name="Beiko R.G."/>
            <person name="Rosenstiel P."/>
            <person name="Hippler M."/>
            <person name="Laroche J."/>
        </authorList>
    </citation>
    <scope>NUCLEOTIDE SEQUENCE [LARGE SCALE GENOMIC DNA]</scope>
    <source>
        <strain evidence="2 3">CCMP1005</strain>
    </source>
</reference>
<sequence length="210" mass="22508">MPKARKRGGRPAAGGGGRILSPGGQHLPSRMVKSPPSVGAGDKRVDGGRVEKWAVKSSTEREGGGRWHSWAAGGDRPRADAVHVRSGRQRRSWSRGQDPGPAQEEEPVSHKAGVNGASAEYGILRATIRMLRGGNEEHHRSWAACETKAEVQRSPQGAEEEGTHGVALRQELNGCKGESSHAAHSIERVIQIEIEWHSISAASNSLTAFQ</sequence>
<dbReference type="Proteomes" id="UP000266841">
    <property type="component" value="Unassembled WGS sequence"/>
</dbReference>
<dbReference type="AlphaFoldDB" id="K0R6G8"/>
<proteinExistence type="predicted"/>
<dbReference type="EMBL" id="AGNL01045823">
    <property type="protein sequence ID" value="EJK48445.1"/>
    <property type="molecule type" value="Genomic_DNA"/>
</dbReference>
<name>K0R6G8_THAOC</name>
<evidence type="ECO:0000313" key="2">
    <source>
        <dbReference type="EMBL" id="EJK48445.1"/>
    </source>
</evidence>
<evidence type="ECO:0000256" key="1">
    <source>
        <dbReference type="SAM" id="MobiDB-lite"/>
    </source>
</evidence>
<feature type="compositionally biased region" description="Basic and acidic residues" evidence="1">
    <location>
        <begin position="41"/>
        <end position="65"/>
    </location>
</feature>